<reference evidence="1 2" key="1">
    <citation type="journal article" date="2014" name="BMC Genomics">
        <title>Comparative genome sequencing reveals chemotype-specific gene clusters in the toxigenic black mold Stachybotrys.</title>
        <authorList>
            <person name="Semeiks J."/>
            <person name="Borek D."/>
            <person name="Otwinowski Z."/>
            <person name="Grishin N.V."/>
        </authorList>
    </citation>
    <scope>NUCLEOTIDE SEQUENCE [LARGE SCALE GENOMIC DNA]</scope>
    <source>
        <strain evidence="2">CBS 109288 / IBT 7711</strain>
    </source>
</reference>
<evidence type="ECO:0000313" key="1">
    <source>
        <dbReference type="EMBL" id="KEY73619.1"/>
    </source>
</evidence>
<dbReference type="EMBL" id="KL647805">
    <property type="protein sequence ID" value="KEY73619.1"/>
    <property type="molecule type" value="Genomic_DNA"/>
</dbReference>
<keyword evidence="2" id="KW-1185">Reference proteome</keyword>
<dbReference type="HOGENOM" id="CLU_1856602_0_0_1"/>
<protein>
    <submittedName>
        <fullName evidence="1">Uncharacterized protein</fullName>
    </submittedName>
</protein>
<sequence>MQDIIIVGGVSDVDSELYVRLDHYQQERDDDITGRPDFEPVTAAGPKFYPLQLQQRPAVLAAILRDTDMSGGEARRILEQLQGGEALELRNHLRATFMADLKMAPVDPKNASVESLAKQFETLALFNDFLHQDDMDTS</sequence>
<name>A0A084B7U0_STACB</name>
<proteinExistence type="predicted"/>
<dbReference type="AlphaFoldDB" id="A0A084B7U0"/>
<dbReference type="Proteomes" id="UP000028045">
    <property type="component" value="Unassembled WGS sequence"/>
</dbReference>
<accession>A0A084B7U0</accession>
<organism evidence="1 2">
    <name type="scientific">Stachybotrys chartarum (strain CBS 109288 / IBT 7711)</name>
    <name type="common">Toxic black mold</name>
    <name type="synonym">Stilbospora chartarum</name>
    <dbReference type="NCBI Taxonomy" id="1280523"/>
    <lineage>
        <taxon>Eukaryota</taxon>
        <taxon>Fungi</taxon>
        <taxon>Dikarya</taxon>
        <taxon>Ascomycota</taxon>
        <taxon>Pezizomycotina</taxon>
        <taxon>Sordariomycetes</taxon>
        <taxon>Hypocreomycetidae</taxon>
        <taxon>Hypocreales</taxon>
        <taxon>Stachybotryaceae</taxon>
        <taxon>Stachybotrys</taxon>
    </lineage>
</organism>
<evidence type="ECO:0000313" key="2">
    <source>
        <dbReference type="Proteomes" id="UP000028045"/>
    </source>
</evidence>
<gene>
    <name evidence="1" type="ORF">S7711_09558</name>
</gene>